<dbReference type="InterPro" id="IPR000922">
    <property type="entry name" value="Lectin_gal-bd_dom"/>
</dbReference>
<keyword evidence="1" id="KW-0732">Signal</keyword>
<evidence type="ECO:0000259" key="2">
    <source>
        <dbReference type="PROSITE" id="PS50228"/>
    </source>
</evidence>
<dbReference type="AlphaFoldDB" id="A0AA89BT54"/>
<name>A0AA89BT54_PINIB</name>
<dbReference type="CDD" id="cd22827">
    <property type="entry name" value="Gal_Rha_Lectin_SUL-I-like"/>
    <property type="match status" value="1"/>
</dbReference>
<protein>
    <recommendedName>
        <fullName evidence="2">SUEL-type lectin domain-containing protein</fullName>
    </recommendedName>
</protein>
<dbReference type="InterPro" id="IPR043159">
    <property type="entry name" value="Lectin_gal-bd_sf"/>
</dbReference>
<sequence>MLLTASLSILLVGFAVGKAVVCERQVRTIQCGRGRVLKVYRAKYGRDNNRTCRSKNIKTTKCSAKGVTAIVKKQCNGKRKCTLKSNNSLFGDPCVGTHKFLRVYFRCKRIRRE</sequence>
<proteinExistence type="predicted"/>
<dbReference type="GO" id="GO:0030246">
    <property type="term" value="F:carbohydrate binding"/>
    <property type="evidence" value="ECO:0007669"/>
    <property type="project" value="InterPro"/>
</dbReference>
<dbReference type="EMBL" id="VSWD01000009">
    <property type="protein sequence ID" value="KAK3093460.1"/>
    <property type="molecule type" value="Genomic_DNA"/>
</dbReference>
<keyword evidence="4" id="KW-1185">Reference proteome</keyword>
<dbReference type="FunFam" id="2.60.120.740:FF:000001">
    <property type="entry name" value="Adhesion G protein-coupled receptor L2"/>
    <property type="match status" value="1"/>
</dbReference>
<dbReference type="Pfam" id="PF02140">
    <property type="entry name" value="SUEL_Lectin"/>
    <property type="match status" value="1"/>
</dbReference>
<feature type="chain" id="PRO_5041673439" description="SUEL-type lectin domain-containing protein" evidence="1">
    <location>
        <begin position="20"/>
        <end position="113"/>
    </location>
</feature>
<evidence type="ECO:0000256" key="1">
    <source>
        <dbReference type="SAM" id="SignalP"/>
    </source>
</evidence>
<dbReference type="PROSITE" id="PS50228">
    <property type="entry name" value="SUEL_LECTIN"/>
    <property type="match status" value="1"/>
</dbReference>
<accession>A0AA89BT54</accession>
<gene>
    <name evidence="3" type="ORF">FSP39_015954</name>
</gene>
<evidence type="ECO:0000313" key="4">
    <source>
        <dbReference type="Proteomes" id="UP001186944"/>
    </source>
</evidence>
<dbReference type="Gene3D" id="2.60.120.740">
    <property type="match status" value="1"/>
</dbReference>
<dbReference type="Proteomes" id="UP001186944">
    <property type="component" value="Unassembled WGS sequence"/>
</dbReference>
<reference evidence="3" key="1">
    <citation type="submission" date="2019-08" db="EMBL/GenBank/DDBJ databases">
        <title>The improved chromosome-level genome for the pearl oyster Pinctada fucata martensii using PacBio sequencing and Hi-C.</title>
        <authorList>
            <person name="Zheng Z."/>
        </authorList>
    </citation>
    <scope>NUCLEOTIDE SEQUENCE</scope>
    <source>
        <strain evidence="3">ZZ-2019</strain>
        <tissue evidence="3">Adductor muscle</tissue>
    </source>
</reference>
<feature type="signal peptide" evidence="1">
    <location>
        <begin position="1"/>
        <end position="19"/>
    </location>
</feature>
<evidence type="ECO:0000313" key="3">
    <source>
        <dbReference type="EMBL" id="KAK3093460.1"/>
    </source>
</evidence>
<comment type="caution">
    <text evidence="3">The sequence shown here is derived from an EMBL/GenBank/DDBJ whole genome shotgun (WGS) entry which is preliminary data.</text>
</comment>
<feature type="domain" description="SUEL-type lectin" evidence="2">
    <location>
        <begin position="21"/>
        <end position="108"/>
    </location>
</feature>
<organism evidence="3 4">
    <name type="scientific">Pinctada imbricata</name>
    <name type="common">Atlantic pearl-oyster</name>
    <name type="synonym">Pinctada martensii</name>
    <dbReference type="NCBI Taxonomy" id="66713"/>
    <lineage>
        <taxon>Eukaryota</taxon>
        <taxon>Metazoa</taxon>
        <taxon>Spiralia</taxon>
        <taxon>Lophotrochozoa</taxon>
        <taxon>Mollusca</taxon>
        <taxon>Bivalvia</taxon>
        <taxon>Autobranchia</taxon>
        <taxon>Pteriomorphia</taxon>
        <taxon>Pterioida</taxon>
        <taxon>Pterioidea</taxon>
        <taxon>Pteriidae</taxon>
        <taxon>Pinctada</taxon>
    </lineage>
</organism>
<dbReference type="PANTHER" id="PTHR46780">
    <property type="entry name" value="PROTEIN EVA-1"/>
    <property type="match status" value="1"/>
</dbReference>